<evidence type="ECO:0000313" key="10">
    <source>
        <dbReference type="Proteomes" id="UP000825009"/>
    </source>
</evidence>
<comment type="similarity">
    <text evidence="2">Belongs to the OmpP1/FadL family.</text>
</comment>
<dbReference type="PANTHER" id="PTHR35093">
    <property type="entry name" value="OUTER MEMBRANE PROTEIN NMB0088-RELATED"/>
    <property type="match status" value="1"/>
</dbReference>
<protein>
    <submittedName>
        <fullName evidence="9">Outer membrane protein transport protein</fullName>
    </submittedName>
</protein>
<reference evidence="9 10" key="1">
    <citation type="submission" date="2021-07" db="EMBL/GenBank/DDBJ databases">
        <title>A novel Jannaschia species isolated from marine dinoflagellate Ceratoperidinium margalefii.</title>
        <authorList>
            <person name="Jiang Y."/>
            <person name="Li Z."/>
        </authorList>
    </citation>
    <scope>NUCLEOTIDE SEQUENCE [LARGE SCALE GENOMIC DNA]</scope>
    <source>
        <strain evidence="9 10">J12C1-MA-4</strain>
    </source>
</reference>
<dbReference type="PANTHER" id="PTHR35093:SF8">
    <property type="entry name" value="OUTER MEMBRANE PROTEIN NMB0088-RELATED"/>
    <property type="match status" value="1"/>
</dbReference>
<keyword evidence="4" id="KW-0812">Transmembrane</keyword>
<evidence type="ECO:0000313" key="9">
    <source>
        <dbReference type="EMBL" id="QXT38396.1"/>
    </source>
</evidence>
<dbReference type="InterPro" id="IPR005017">
    <property type="entry name" value="OMPP1/FadL/TodX"/>
</dbReference>
<dbReference type="Proteomes" id="UP000825009">
    <property type="component" value="Chromosome"/>
</dbReference>
<keyword evidence="10" id="KW-1185">Reference proteome</keyword>
<evidence type="ECO:0000256" key="6">
    <source>
        <dbReference type="ARBA" id="ARBA00023136"/>
    </source>
</evidence>
<accession>A0A8F6TSZ9</accession>
<evidence type="ECO:0000256" key="4">
    <source>
        <dbReference type="ARBA" id="ARBA00022692"/>
    </source>
</evidence>
<gene>
    <name evidence="9" type="ORF">KYE46_10595</name>
</gene>
<dbReference type="Pfam" id="PF03349">
    <property type="entry name" value="Toluene_X"/>
    <property type="match status" value="1"/>
</dbReference>
<dbReference type="EMBL" id="CP079194">
    <property type="protein sequence ID" value="QXT38396.1"/>
    <property type="molecule type" value="Genomic_DNA"/>
</dbReference>
<keyword evidence="7" id="KW-0998">Cell outer membrane</keyword>
<dbReference type="AlphaFoldDB" id="A0A8F6TSZ9"/>
<feature type="chain" id="PRO_5034047940" evidence="8">
    <location>
        <begin position="24"/>
        <end position="382"/>
    </location>
</feature>
<name>A0A8F6TSZ9_9RHOB</name>
<evidence type="ECO:0000256" key="2">
    <source>
        <dbReference type="ARBA" id="ARBA00008163"/>
    </source>
</evidence>
<evidence type="ECO:0000256" key="3">
    <source>
        <dbReference type="ARBA" id="ARBA00022452"/>
    </source>
</evidence>
<evidence type="ECO:0000256" key="1">
    <source>
        <dbReference type="ARBA" id="ARBA00004571"/>
    </source>
</evidence>
<dbReference type="GO" id="GO:0015483">
    <property type="term" value="F:long-chain fatty acid transporting porin activity"/>
    <property type="evidence" value="ECO:0007669"/>
    <property type="project" value="TreeGrafter"/>
</dbReference>
<keyword evidence="5 8" id="KW-0732">Signal</keyword>
<organism evidence="9 10">
    <name type="scientific">Gymnodinialimonas ceratoperidinii</name>
    <dbReference type="NCBI Taxonomy" id="2856823"/>
    <lineage>
        <taxon>Bacteria</taxon>
        <taxon>Pseudomonadati</taxon>
        <taxon>Pseudomonadota</taxon>
        <taxon>Alphaproteobacteria</taxon>
        <taxon>Rhodobacterales</taxon>
        <taxon>Paracoccaceae</taxon>
        <taxon>Gymnodinialimonas</taxon>
    </lineage>
</organism>
<dbReference type="KEGG" id="gce:KYE46_10595"/>
<keyword evidence="6" id="KW-0472">Membrane</keyword>
<evidence type="ECO:0000256" key="7">
    <source>
        <dbReference type="ARBA" id="ARBA00023237"/>
    </source>
</evidence>
<dbReference type="GO" id="GO:0009279">
    <property type="term" value="C:cell outer membrane"/>
    <property type="evidence" value="ECO:0007669"/>
    <property type="project" value="UniProtKB-SubCell"/>
</dbReference>
<evidence type="ECO:0000256" key="8">
    <source>
        <dbReference type="SAM" id="SignalP"/>
    </source>
</evidence>
<comment type="subcellular location">
    <subcellularLocation>
        <location evidence="1">Cell outer membrane</location>
        <topology evidence="1">Multi-pass membrane protein</topology>
    </subcellularLocation>
</comment>
<sequence length="382" mass="39764">MTRFTTTTTALAALLATTTIASAGGVERSAQSMGILFEEGAYAELSFSYADPDVSGTGVGQDSGDIAESYVDFALRYRDDITDDLSYAIIFDRPIGADVAYGSGTYPLAGSEGNISSEALTVALRYELDQGFSIYGGLRAVSADGNVYLTAPAALEPYEMDANGSTELGYMLGAAYERPEIALRVALTYHSATNHTFEATESSPAIAGGAALGTSFETTIPQSLTLEAQSGIAEGTLLFGSVRWVDWSEFDITPTNYNAATTTAGNPSGSSLVDYENDVYTYSLGIGRQLTDELSGAISVTHETSNGGYSGNLGPTDGRTAIGLALSYNPGTFEITGGVQYSWLGDAETVLAADPTTGAVLASSSFEDNSAIGVGIRIGYSF</sequence>
<proteinExistence type="inferred from homology"/>
<keyword evidence="3" id="KW-1134">Transmembrane beta strand</keyword>
<dbReference type="RefSeq" id="WP_219000592.1">
    <property type="nucleotide sequence ID" value="NZ_CP079194.1"/>
</dbReference>
<evidence type="ECO:0000256" key="5">
    <source>
        <dbReference type="ARBA" id="ARBA00022729"/>
    </source>
</evidence>
<feature type="signal peptide" evidence="8">
    <location>
        <begin position="1"/>
        <end position="23"/>
    </location>
</feature>